<dbReference type="InterPro" id="IPR046842">
    <property type="entry name" value="SpoIVA_ATPase"/>
</dbReference>
<evidence type="ECO:0000313" key="5">
    <source>
        <dbReference type="Proteomes" id="UP000824081"/>
    </source>
</evidence>
<feature type="domain" description="Stage IV sporulation protein A ATPase" evidence="1">
    <location>
        <begin position="1"/>
        <end position="234"/>
    </location>
</feature>
<evidence type="ECO:0000259" key="3">
    <source>
        <dbReference type="Pfam" id="PF20439"/>
    </source>
</evidence>
<protein>
    <submittedName>
        <fullName evidence="4">Stage IV sporulation protein A</fullName>
    </submittedName>
</protein>
<reference evidence="4" key="1">
    <citation type="submission" date="2020-10" db="EMBL/GenBank/DDBJ databases">
        <authorList>
            <person name="Gilroy R."/>
        </authorList>
    </citation>
    <scope>NUCLEOTIDE SEQUENCE</scope>
    <source>
        <strain evidence="4">11687</strain>
    </source>
</reference>
<dbReference type="Pfam" id="PF20439">
    <property type="entry name" value="SpoIVA_C"/>
    <property type="match status" value="1"/>
</dbReference>
<dbReference type="GO" id="GO:0005524">
    <property type="term" value="F:ATP binding"/>
    <property type="evidence" value="ECO:0007669"/>
    <property type="project" value="InterPro"/>
</dbReference>
<sequence length="489" mass="54023">MENYSVYEDIASRTNGDIYIGVVGPVRTGKSTFIKRFMEELVIPSADESKRAVMTDELPQSAAGKTVMTTEPKFVPAQAATISVREGAEASVRLVDCVGFAVEGAGGFEEDGSPRLIKTPWSDQAIPFEKAAKLGTEKVIREHSTIGILMTTDGSITEIPRTAYVSAEEHAVSELKEIGKPFVILLNCREPETQEALRASLEDKYGVPVLAVNAEKLSEPEILRILQKVLFEFPVTGIDIRLPKWVQSLPESSKVVSGLLSRLRKIAPSLVKMKDCLLLENLFGEEDAFVNPDNINMELGKGRAELSVEAREGLFYEVLSEECGENIPDDFSLMRYVKSLADSKRSYDRIREAFEEAEANGYGTVAPGEEDMSLEAPKLIRKGSGYGVNFRATAPSYHIVKVEVTGEVNPIIGTQQQGEDFVREILADYEEYPEKVWATNIFGKTLRELVSEGLEEKAGAMSPDLRKKMRRTITRIVNEGRGGVICILL</sequence>
<reference evidence="4" key="2">
    <citation type="journal article" date="2021" name="PeerJ">
        <title>Extensive microbial diversity within the chicken gut microbiome revealed by metagenomics and culture.</title>
        <authorList>
            <person name="Gilroy R."/>
            <person name="Ravi A."/>
            <person name="Getino M."/>
            <person name="Pursley I."/>
            <person name="Horton D.L."/>
            <person name="Alikhan N.F."/>
            <person name="Baker D."/>
            <person name="Gharbi K."/>
            <person name="Hall N."/>
            <person name="Watson M."/>
            <person name="Adriaenssens E.M."/>
            <person name="Foster-Nyarko E."/>
            <person name="Jarju S."/>
            <person name="Secka A."/>
            <person name="Antonio M."/>
            <person name="Oren A."/>
            <person name="Chaudhuri R.R."/>
            <person name="La Ragione R."/>
            <person name="Hildebrand F."/>
            <person name="Pallen M.J."/>
        </authorList>
    </citation>
    <scope>NUCLEOTIDE SEQUENCE</scope>
    <source>
        <strain evidence="4">11687</strain>
    </source>
</reference>
<proteinExistence type="predicted"/>
<accession>A0A9D1MDP1</accession>
<evidence type="ECO:0000259" key="1">
    <source>
        <dbReference type="Pfam" id="PF09547"/>
    </source>
</evidence>
<organism evidence="4 5">
    <name type="scientific">Candidatus Scatosoma pullistercoris</name>
    <dbReference type="NCBI Taxonomy" id="2840934"/>
    <lineage>
        <taxon>Bacteria</taxon>
        <taxon>Bacillati</taxon>
        <taxon>Bacillota</taxon>
        <taxon>Clostridia</taxon>
        <taxon>Candidatus Scatosoma</taxon>
    </lineage>
</organism>
<dbReference type="Pfam" id="PF09547">
    <property type="entry name" value="SpoIVA_ATPase"/>
    <property type="match status" value="1"/>
</dbReference>
<comment type="caution">
    <text evidence="4">The sequence shown here is derived from an EMBL/GenBank/DDBJ whole genome shotgun (WGS) entry which is preliminary data.</text>
</comment>
<dbReference type="GO" id="GO:0016887">
    <property type="term" value="F:ATP hydrolysis activity"/>
    <property type="evidence" value="ECO:0007669"/>
    <property type="project" value="InterPro"/>
</dbReference>
<dbReference type="AlphaFoldDB" id="A0A9D1MDP1"/>
<evidence type="ECO:0000313" key="4">
    <source>
        <dbReference type="EMBL" id="HIU58480.1"/>
    </source>
</evidence>
<dbReference type="InterPro" id="IPR046840">
    <property type="entry name" value="SpoIVA_C"/>
</dbReference>
<dbReference type="InterPro" id="IPR027417">
    <property type="entry name" value="P-loop_NTPase"/>
</dbReference>
<dbReference type="Gene3D" id="3.40.50.300">
    <property type="entry name" value="P-loop containing nucleotide triphosphate hydrolases"/>
    <property type="match status" value="1"/>
</dbReference>
<dbReference type="Pfam" id="PF20438">
    <property type="entry name" value="SpoIVA_middle"/>
    <property type="match status" value="1"/>
</dbReference>
<feature type="domain" description="Stage IV sporulation protein A middle" evidence="2">
    <location>
        <begin position="235"/>
        <end position="413"/>
    </location>
</feature>
<gene>
    <name evidence="4" type="primary">spoIVA</name>
    <name evidence="4" type="ORF">IAC57_00115</name>
</gene>
<dbReference type="InterPro" id="IPR014201">
    <property type="entry name" value="Spore_IV_A"/>
</dbReference>
<dbReference type="GO" id="GO:0043934">
    <property type="term" value="P:sporulation"/>
    <property type="evidence" value="ECO:0007669"/>
    <property type="project" value="InterPro"/>
</dbReference>
<dbReference type="InterPro" id="IPR046841">
    <property type="entry name" value="SpoIVA_middle"/>
</dbReference>
<dbReference type="NCBIfam" id="TIGR02836">
    <property type="entry name" value="spore_IV_A"/>
    <property type="match status" value="1"/>
</dbReference>
<dbReference type="EMBL" id="DVMZ01000004">
    <property type="protein sequence ID" value="HIU58480.1"/>
    <property type="molecule type" value="Genomic_DNA"/>
</dbReference>
<dbReference type="Proteomes" id="UP000824081">
    <property type="component" value="Unassembled WGS sequence"/>
</dbReference>
<dbReference type="PIRSF" id="PIRSF007466">
    <property type="entry name" value="SpoIVA"/>
    <property type="match status" value="1"/>
</dbReference>
<dbReference type="SUPFAM" id="SSF52540">
    <property type="entry name" value="P-loop containing nucleoside triphosphate hydrolases"/>
    <property type="match status" value="1"/>
</dbReference>
<name>A0A9D1MDP1_9FIRM</name>
<evidence type="ECO:0000259" key="2">
    <source>
        <dbReference type="Pfam" id="PF20438"/>
    </source>
</evidence>
<feature type="domain" description="Sporulation stage IV protein A C-terminal" evidence="3">
    <location>
        <begin position="414"/>
        <end position="489"/>
    </location>
</feature>